<dbReference type="Gene3D" id="3.40.50.150">
    <property type="entry name" value="Vaccinia Virus protein VP39"/>
    <property type="match status" value="1"/>
</dbReference>
<accession>A0A8T9CKZ4</accession>
<evidence type="ECO:0000313" key="1">
    <source>
        <dbReference type="EMBL" id="TVY85167.1"/>
    </source>
</evidence>
<dbReference type="Proteomes" id="UP000469558">
    <property type="component" value="Unassembled WGS sequence"/>
</dbReference>
<dbReference type="PANTHER" id="PTHR43591">
    <property type="entry name" value="METHYLTRANSFERASE"/>
    <property type="match status" value="1"/>
</dbReference>
<dbReference type="AlphaFoldDB" id="A0A8T9CKZ4"/>
<protein>
    <submittedName>
        <fullName evidence="1">N-methyltransferase tcpN</fullName>
    </submittedName>
</protein>
<sequence>MTVDTLPDDTYRGPRHDGEYDRLQSQHDMFKSIMKGKLIFAPVDLSNPDLHVLDSATADGYWLVDLSSSVPPTATLSGSDIAPQHFRSGSQLPQNVTLFTHNIFDAWPEHCQSAFDLVHQRFVLPVCSDTTSVNVIRKLMTCVKPGGWIQIHDADFDTIQEGPGHEAMERFRDVMRKSWTMIGYNLSPGPKLYGWAKELGFTDLKEEVLEVLVGAASTDEAFGQKPIEVMIAALEGVEVNLGIWGQKPLDW</sequence>
<name>A0A8T9CKZ4_9HELO</name>
<dbReference type="OrthoDB" id="184880at2759"/>
<organism evidence="1 2">
    <name type="scientific">Lachnellula suecica</name>
    <dbReference type="NCBI Taxonomy" id="602035"/>
    <lineage>
        <taxon>Eukaryota</taxon>
        <taxon>Fungi</taxon>
        <taxon>Dikarya</taxon>
        <taxon>Ascomycota</taxon>
        <taxon>Pezizomycotina</taxon>
        <taxon>Leotiomycetes</taxon>
        <taxon>Helotiales</taxon>
        <taxon>Lachnaceae</taxon>
        <taxon>Lachnellula</taxon>
    </lineage>
</organism>
<comment type="caution">
    <text evidence="1">The sequence shown here is derived from an EMBL/GenBank/DDBJ whole genome shotgun (WGS) entry which is preliminary data.</text>
</comment>
<dbReference type="PANTHER" id="PTHR43591:SF105">
    <property type="entry name" value="METHYLTRANSFERASE DOMAIN-CONTAINING PROTEIN-RELATED"/>
    <property type="match status" value="1"/>
</dbReference>
<dbReference type="SUPFAM" id="SSF53335">
    <property type="entry name" value="S-adenosyl-L-methionine-dependent methyltransferases"/>
    <property type="match status" value="1"/>
</dbReference>
<dbReference type="Pfam" id="PF13489">
    <property type="entry name" value="Methyltransf_23"/>
    <property type="match status" value="1"/>
</dbReference>
<keyword evidence="2" id="KW-1185">Reference proteome</keyword>
<gene>
    <name evidence="1" type="primary">tcpN_1</name>
    <name evidence="1" type="ORF">LSUE1_G002345</name>
</gene>
<dbReference type="GO" id="GO:0008168">
    <property type="term" value="F:methyltransferase activity"/>
    <property type="evidence" value="ECO:0007669"/>
    <property type="project" value="TreeGrafter"/>
</dbReference>
<dbReference type="EMBL" id="QGMK01000024">
    <property type="protein sequence ID" value="TVY85167.1"/>
    <property type="molecule type" value="Genomic_DNA"/>
</dbReference>
<dbReference type="InterPro" id="IPR029063">
    <property type="entry name" value="SAM-dependent_MTases_sf"/>
</dbReference>
<proteinExistence type="predicted"/>
<reference evidence="1 2" key="1">
    <citation type="submission" date="2018-05" db="EMBL/GenBank/DDBJ databases">
        <title>Genome sequencing and assembly of the regulated plant pathogen Lachnellula willkommii and related sister species for the development of diagnostic species identification markers.</title>
        <authorList>
            <person name="Giroux E."/>
            <person name="Bilodeau G."/>
        </authorList>
    </citation>
    <scope>NUCLEOTIDE SEQUENCE [LARGE SCALE GENOMIC DNA]</scope>
    <source>
        <strain evidence="1 2">CBS 268.59</strain>
    </source>
</reference>
<evidence type="ECO:0000313" key="2">
    <source>
        <dbReference type="Proteomes" id="UP000469558"/>
    </source>
</evidence>